<sequence length="46" mass="5152">MGDPGCDVVCFYPGHSLEGTRGSYHVRVEVVWRDYAQALLHSCDQP</sequence>
<name>A0A2Z5G9P1_9BACT</name>
<accession>A0A2Z5G9P1</accession>
<organism evidence="1 2">
    <name type="scientific">Acidisarcina polymorpha</name>
    <dbReference type="NCBI Taxonomy" id="2211140"/>
    <lineage>
        <taxon>Bacteria</taxon>
        <taxon>Pseudomonadati</taxon>
        <taxon>Acidobacteriota</taxon>
        <taxon>Terriglobia</taxon>
        <taxon>Terriglobales</taxon>
        <taxon>Acidobacteriaceae</taxon>
        <taxon>Acidisarcina</taxon>
    </lineage>
</organism>
<evidence type="ECO:0000313" key="2">
    <source>
        <dbReference type="Proteomes" id="UP000253606"/>
    </source>
</evidence>
<dbReference type="AlphaFoldDB" id="A0A2Z5G9P1"/>
<dbReference type="KEGG" id="abas:ACPOL_6492"/>
<dbReference type="Proteomes" id="UP000253606">
    <property type="component" value="Chromosome"/>
</dbReference>
<reference evidence="1 2" key="1">
    <citation type="journal article" date="2018" name="Front. Microbiol.">
        <title>Hydrolytic Capabilities as a Key to Environmental Success: Chitinolytic and Cellulolytic Acidobacteria From Acidic Sub-arctic Soils and Boreal Peatlands.</title>
        <authorList>
            <person name="Belova S.E."/>
            <person name="Ravin N.V."/>
            <person name="Pankratov T.A."/>
            <person name="Rakitin A.L."/>
            <person name="Ivanova A.A."/>
            <person name="Beletsky A.V."/>
            <person name="Mardanov A.V."/>
            <person name="Sinninghe Damste J.S."/>
            <person name="Dedysh S.N."/>
        </authorList>
    </citation>
    <scope>NUCLEOTIDE SEQUENCE [LARGE SCALE GENOMIC DNA]</scope>
    <source>
        <strain evidence="1 2">SBC82</strain>
    </source>
</reference>
<gene>
    <name evidence="1" type="ORF">ACPOL_6492</name>
</gene>
<dbReference type="EMBL" id="CP030840">
    <property type="protein sequence ID" value="AXC15718.1"/>
    <property type="molecule type" value="Genomic_DNA"/>
</dbReference>
<evidence type="ECO:0000313" key="1">
    <source>
        <dbReference type="EMBL" id="AXC15718.1"/>
    </source>
</evidence>
<proteinExistence type="predicted"/>
<protein>
    <submittedName>
        <fullName evidence="1">Uncharacterized protein</fullName>
    </submittedName>
</protein>
<keyword evidence="2" id="KW-1185">Reference proteome</keyword>